<dbReference type="PANTHER" id="PTHR43975">
    <property type="entry name" value="ZGC:101858"/>
    <property type="match status" value="1"/>
</dbReference>
<dbReference type="InterPro" id="IPR002347">
    <property type="entry name" value="SDR_fam"/>
</dbReference>
<proteinExistence type="predicted"/>
<sequence>MIATSTPEKDAIAEREKGKISSARIKSVTRKIVQSSDESSEEGDNEMELQGSDTSEQFIQELLDVDENEGFGDLEREPNEGDYVLVEFTAQRKKKYFILVKLSPQRTKMMNLKLISSGKVKNMQFAGKVILITGASSGIGAATAQRFAALGASLALTGRNVENLNKVAAECTSVNKHKPLLLTGEFANESDIKTIFDSVIKHYGKLDVLVNNAGILETGSIETTNLEQYDRVMNINVRSVYYLTTLAVPYLIASKGNIVNVSSVNGIRSFPNVLAYCMSKACIDQFTRCTALELALKQVRVNSVNPGVIITSIHQRGGMNDQQYQEFLARTKSTHALGRPGLASEVASTITFLASDDASNITGASIPVDGGRHAICPR</sequence>
<dbReference type="Pfam" id="PF13561">
    <property type="entry name" value="adh_short_C2"/>
    <property type="match status" value="1"/>
</dbReference>
<dbReference type="Gene3D" id="3.40.50.720">
    <property type="entry name" value="NAD(P)-binding Rossmann-like Domain"/>
    <property type="match status" value="1"/>
</dbReference>
<dbReference type="EMBL" id="JARPUR010000002">
    <property type="protein sequence ID" value="KAK4882348.1"/>
    <property type="molecule type" value="Genomic_DNA"/>
</dbReference>
<gene>
    <name evidence="3" type="ORF">RN001_005667</name>
</gene>
<accession>A0AAN7QKH0</accession>
<evidence type="ECO:0000313" key="4">
    <source>
        <dbReference type="Proteomes" id="UP001353858"/>
    </source>
</evidence>
<evidence type="ECO:0000256" key="1">
    <source>
        <dbReference type="SAM" id="MobiDB-lite"/>
    </source>
</evidence>
<organism evidence="3 4">
    <name type="scientific">Aquatica leii</name>
    <dbReference type="NCBI Taxonomy" id="1421715"/>
    <lineage>
        <taxon>Eukaryota</taxon>
        <taxon>Metazoa</taxon>
        <taxon>Ecdysozoa</taxon>
        <taxon>Arthropoda</taxon>
        <taxon>Hexapoda</taxon>
        <taxon>Insecta</taxon>
        <taxon>Pterygota</taxon>
        <taxon>Neoptera</taxon>
        <taxon>Endopterygota</taxon>
        <taxon>Coleoptera</taxon>
        <taxon>Polyphaga</taxon>
        <taxon>Elateriformia</taxon>
        <taxon>Elateroidea</taxon>
        <taxon>Lampyridae</taxon>
        <taxon>Luciolinae</taxon>
        <taxon>Aquatica</taxon>
    </lineage>
</organism>
<dbReference type="PRINTS" id="PR00080">
    <property type="entry name" value="SDRFAMILY"/>
</dbReference>
<dbReference type="FunFam" id="3.40.50.720:FF:000084">
    <property type="entry name" value="Short-chain dehydrogenase reductase"/>
    <property type="match status" value="1"/>
</dbReference>
<dbReference type="Proteomes" id="UP001353858">
    <property type="component" value="Unassembled WGS sequence"/>
</dbReference>
<protein>
    <recommendedName>
        <fullName evidence="2">Ketoreductase domain-containing protein</fullName>
    </recommendedName>
</protein>
<feature type="compositionally biased region" description="Acidic residues" evidence="1">
    <location>
        <begin position="38"/>
        <end position="47"/>
    </location>
</feature>
<dbReference type="PANTHER" id="PTHR43975:SF2">
    <property type="entry name" value="EG:BACR7A4.14 PROTEIN-RELATED"/>
    <property type="match status" value="1"/>
</dbReference>
<dbReference type="SUPFAM" id="SSF51735">
    <property type="entry name" value="NAD(P)-binding Rossmann-fold domains"/>
    <property type="match status" value="1"/>
</dbReference>
<dbReference type="InterPro" id="IPR057326">
    <property type="entry name" value="KR_dom"/>
</dbReference>
<name>A0AAN7QKH0_9COLE</name>
<dbReference type="InterPro" id="IPR036291">
    <property type="entry name" value="NAD(P)-bd_dom_sf"/>
</dbReference>
<evidence type="ECO:0000313" key="3">
    <source>
        <dbReference type="EMBL" id="KAK4882348.1"/>
    </source>
</evidence>
<feature type="region of interest" description="Disordered" evidence="1">
    <location>
        <begin position="31"/>
        <end position="52"/>
    </location>
</feature>
<dbReference type="PRINTS" id="PR00081">
    <property type="entry name" value="GDHRDH"/>
</dbReference>
<dbReference type="SMART" id="SM00822">
    <property type="entry name" value="PKS_KR"/>
    <property type="match status" value="1"/>
</dbReference>
<dbReference type="NCBIfam" id="NF005559">
    <property type="entry name" value="PRK07231.1"/>
    <property type="match status" value="1"/>
</dbReference>
<reference evidence="4" key="1">
    <citation type="submission" date="2023-01" db="EMBL/GenBank/DDBJ databases">
        <title>Key to firefly adult light organ development and bioluminescence: homeobox transcription factors regulate luciferase expression and transportation to peroxisome.</title>
        <authorList>
            <person name="Fu X."/>
        </authorList>
    </citation>
    <scope>NUCLEOTIDE SEQUENCE [LARGE SCALE GENOMIC DNA]</scope>
</reference>
<evidence type="ECO:0000259" key="2">
    <source>
        <dbReference type="SMART" id="SM00822"/>
    </source>
</evidence>
<dbReference type="AlphaFoldDB" id="A0AAN7QKH0"/>
<feature type="domain" description="Ketoreductase" evidence="2">
    <location>
        <begin position="128"/>
        <end position="322"/>
    </location>
</feature>
<comment type="caution">
    <text evidence="3">The sequence shown here is derived from an EMBL/GenBank/DDBJ whole genome shotgun (WGS) entry which is preliminary data.</text>
</comment>
<keyword evidence="4" id="KW-1185">Reference proteome</keyword>